<dbReference type="EMBL" id="JTDY01004751">
    <property type="protein sequence ID" value="KOB67805.1"/>
    <property type="molecule type" value="Genomic_DNA"/>
</dbReference>
<accession>A0A0L7KXE8</accession>
<feature type="compositionally biased region" description="Basic and acidic residues" evidence="1">
    <location>
        <begin position="30"/>
        <end position="40"/>
    </location>
</feature>
<gene>
    <name evidence="2" type="ORF">OBRU01_19216</name>
</gene>
<evidence type="ECO:0000256" key="1">
    <source>
        <dbReference type="SAM" id="MobiDB-lite"/>
    </source>
</evidence>
<organism evidence="2 3">
    <name type="scientific">Operophtera brumata</name>
    <name type="common">Winter moth</name>
    <name type="synonym">Phalaena brumata</name>
    <dbReference type="NCBI Taxonomy" id="104452"/>
    <lineage>
        <taxon>Eukaryota</taxon>
        <taxon>Metazoa</taxon>
        <taxon>Ecdysozoa</taxon>
        <taxon>Arthropoda</taxon>
        <taxon>Hexapoda</taxon>
        <taxon>Insecta</taxon>
        <taxon>Pterygota</taxon>
        <taxon>Neoptera</taxon>
        <taxon>Endopterygota</taxon>
        <taxon>Lepidoptera</taxon>
        <taxon>Glossata</taxon>
        <taxon>Ditrysia</taxon>
        <taxon>Geometroidea</taxon>
        <taxon>Geometridae</taxon>
        <taxon>Larentiinae</taxon>
        <taxon>Operophtera</taxon>
    </lineage>
</organism>
<reference evidence="2 3" key="1">
    <citation type="journal article" date="2015" name="Genome Biol. Evol.">
        <title>The genome of winter moth (Operophtera brumata) provides a genomic perspective on sexual dimorphism and phenology.</title>
        <authorList>
            <person name="Derks M.F."/>
            <person name="Smit S."/>
            <person name="Salis L."/>
            <person name="Schijlen E."/>
            <person name="Bossers A."/>
            <person name="Mateman C."/>
            <person name="Pijl A.S."/>
            <person name="de Ridder D."/>
            <person name="Groenen M.A."/>
            <person name="Visser M.E."/>
            <person name="Megens H.J."/>
        </authorList>
    </citation>
    <scope>NUCLEOTIDE SEQUENCE [LARGE SCALE GENOMIC DNA]</scope>
    <source>
        <strain evidence="2">WM2013NL</strain>
        <tissue evidence="2">Head and thorax</tissue>
    </source>
</reference>
<dbReference type="Proteomes" id="UP000037510">
    <property type="component" value="Unassembled WGS sequence"/>
</dbReference>
<protein>
    <submittedName>
        <fullName evidence="2">Malic enzyme</fullName>
    </submittedName>
</protein>
<evidence type="ECO:0000313" key="3">
    <source>
        <dbReference type="Proteomes" id="UP000037510"/>
    </source>
</evidence>
<feature type="region of interest" description="Disordered" evidence="1">
    <location>
        <begin position="1"/>
        <end position="70"/>
    </location>
</feature>
<proteinExistence type="predicted"/>
<sequence>MSPAPPAQRDKISAPFATNQQSLPGSGRKCTSETMERDRIGIWGSGDGQSASRLSGLDRLKHPGFNKVRP</sequence>
<comment type="caution">
    <text evidence="2">The sequence shown here is derived from an EMBL/GenBank/DDBJ whole genome shotgun (WGS) entry which is preliminary data.</text>
</comment>
<evidence type="ECO:0000313" key="2">
    <source>
        <dbReference type="EMBL" id="KOB67805.1"/>
    </source>
</evidence>
<dbReference type="AlphaFoldDB" id="A0A0L7KXE8"/>
<keyword evidence="3" id="KW-1185">Reference proteome</keyword>
<name>A0A0L7KXE8_OPEBR</name>